<dbReference type="Pfam" id="PF19018">
    <property type="entry name" value="Vanin_C"/>
    <property type="match status" value="1"/>
</dbReference>
<comment type="similarity">
    <text evidence="1">Belongs to the carbon-nitrogen hydrolase superfamily. BTD/VNN family.</text>
</comment>
<dbReference type="Gene3D" id="3.60.110.10">
    <property type="entry name" value="Carbon-nitrogen hydrolase"/>
    <property type="match status" value="1"/>
</dbReference>
<dbReference type="InterPro" id="IPR040154">
    <property type="entry name" value="Biotinidase/VNN"/>
</dbReference>
<dbReference type="EMBL" id="JAPXFL010000007">
    <property type="protein sequence ID" value="KAK9504624.1"/>
    <property type="molecule type" value="Genomic_DNA"/>
</dbReference>
<dbReference type="SUPFAM" id="SSF56317">
    <property type="entry name" value="Carbon-nitrogen hydrolase"/>
    <property type="match status" value="1"/>
</dbReference>
<accession>A0AAW1D7U3</accession>
<dbReference type="EMBL" id="JAPXFL010000007">
    <property type="protein sequence ID" value="KAK9504619.1"/>
    <property type="molecule type" value="Genomic_DNA"/>
</dbReference>
<dbReference type="PROSITE" id="PS50263">
    <property type="entry name" value="CN_HYDROLASE"/>
    <property type="match status" value="1"/>
</dbReference>
<dbReference type="EMBL" id="JAPXFL010000007">
    <property type="protein sequence ID" value="KAK9504622.1"/>
    <property type="molecule type" value="Genomic_DNA"/>
</dbReference>
<keyword evidence="2" id="KW-0378">Hydrolase</keyword>
<dbReference type="InterPro" id="IPR036526">
    <property type="entry name" value="C-N_Hydrolase_sf"/>
</dbReference>
<evidence type="ECO:0000259" key="4">
    <source>
        <dbReference type="PROSITE" id="PS50263"/>
    </source>
</evidence>
<keyword evidence="3" id="KW-0732">Signal</keyword>
<reference evidence="5 6" key="1">
    <citation type="submission" date="2022-12" db="EMBL/GenBank/DDBJ databases">
        <title>Chromosome-level genome assembly of true bugs.</title>
        <authorList>
            <person name="Ma L."/>
            <person name="Li H."/>
        </authorList>
    </citation>
    <scope>NUCLEOTIDE SEQUENCE [LARGE SCALE GENOMIC DNA]</scope>
    <source>
        <strain evidence="5">Lab_2022b</strain>
    </source>
</reference>
<feature type="domain" description="CN hydrolase" evidence="4">
    <location>
        <begin position="30"/>
        <end position="286"/>
    </location>
</feature>
<name>A0AAW1D7U3_9HEMI</name>
<evidence type="ECO:0000256" key="3">
    <source>
        <dbReference type="SAM" id="SignalP"/>
    </source>
</evidence>
<evidence type="ECO:0000256" key="2">
    <source>
        <dbReference type="ARBA" id="ARBA00022801"/>
    </source>
</evidence>
<dbReference type="InterPro" id="IPR043957">
    <property type="entry name" value="Vanin_C"/>
</dbReference>
<dbReference type="EMBL" id="JAPXFL010000007">
    <property type="protein sequence ID" value="KAK9504620.1"/>
    <property type="molecule type" value="Genomic_DNA"/>
</dbReference>
<evidence type="ECO:0000256" key="1">
    <source>
        <dbReference type="ARBA" id="ARBA00008225"/>
    </source>
</evidence>
<dbReference type="GO" id="GO:0016787">
    <property type="term" value="F:hydrolase activity"/>
    <property type="evidence" value="ECO:0007669"/>
    <property type="project" value="UniProtKB-KW"/>
</dbReference>
<dbReference type="EMBL" id="JAPXFL010000007">
    <property type="protein sequence ID" value="KAK9504621.1"/>
    <property type="molecule type" value="Genomic_DNA"/>
</dbReference>
<dbReference type="PANTHER" id="PTHR10609:SF14">
    <property type="entry name" value="BIOTINIDASE"/>
    <property type="match status" value="1"/>
</dbReference>
<dbReference type="Proteomes" id="UP001461498">
    <property type="component" value="Unassembled WGS sequence"/>
</dbReference>
<dbReference type="AlphaFoldDB" id="A0AAW1D7U3"/>
<evidence type="ECO:0000313" key="6">
    <source>
        <dbReference type="Proteomes" id="UP001461498"/>
    </source>
</evidence>
<keyword evidence="6" id="KW-1185">Reference proteome</keyword>
<gene>
    <name evidence="5" type="ORF">O3M35_010915</name>
</gene>
<proteinExistence type="inferred from homology"/>
<feature type="signal peptide" evidence="3">
    <location>
        <begin position="1"/>
        <end position="22"/>
    </location>
</feature>
<evidence type="ECO:0000313" key="5">
    <source>
        <dbReference type="EMBL" id="KAK9504624.1"/>
    </source>
</evidence>
<comment type="caution">
    <text evidence="5">The sequence shown here is derived from an EMBL/GenBank/DDBJ whole genome shotgun (WGS) entry which is preliminary data.</text>
</comment>
<dbReference type="InterPro" id="IPR003010">
    <property type="entry name" value="C-N_Hydrolase"/>
</dbReference>
<feature type="chain" id="PRO_5044717652" description="CN hydrolase domain-containing protein" evidence="3">
    <location>
        <begin position="23"/>
        <end position="578"/>
    </location>
</feature>
<sequence>MASTSALIATIILHIFFQDTLQSTPEDDSYVAAVVEYHGFHGNYSGEEILHFNVEKHIQLIAEAAKQNADIIVFPELGLLSYDETQFIEVPDPAKKIVPATDKNCHEALRNLSDAAIKYNIYVVTNLHELFKNNSKEYKYNTNIVFDRKGTLIARYRKYNLFGEKFLNRTETPDFVTFDTDFGVTFGTFICFDIIFENPAVGLVRDKNITDIVYSTAWFSELPFHAAIQEQNAWAYSNNVNLLASGFNCVNKGNTGSGIYSGRKGPIDYIQSELDQSHLIIGKVPKKPGTAAGSKVTANVLPLVDEEGTTGQHSTILHEQLDDFATYLLKPETMTHIDEKNITIISTDAQGLERTYEITHKLCHETSNFCCNFNLKFTVKYYPNEYDFNKDDTFTKTDAYYHFRYRLIAFDGIRKYIVDDTTGQQLCALMPCLNDTIESCARANINAKPISLQLDNRNLTLFSTEFSLINITADFQKDNVLYLPSILLSSTDKDVFGKLPTSDQYNLNIGEANGDKKTVSLQLPLKVDETIKLASGGILTRIFDRDNKPNDPNSANIITAKTLFWCSIPIIFYLFRNR</sequence>
<dbReference type="EMBL" id="JAPXFL010000007">
    <property type="protein sequence ID" value="KAK9504623.1"/>
    <property type="molecule type" value="Genomic_DNA"/>
</dbReference>
<organism evidence="5 6">
    <name type="scientific">Rhynocoris fuscipes</name>
    <dbReference type="NCBI Taxonomy" id="488301"/>
    <lineage>
        <taxon>Eukaryota</taxon>
        <taxon>Metazoa</taxon>
        <taxon>Ecdysozoa</taxon>
        <taxon>Arthropoda</taxon>
        <taxon>Hexapoda</taxon>
        <taxon>Insecta</taxon>
        <taxon>Pterygota</taxon>
        <taxon>Neoptera</taxon>
        <taxon>Paraneoptera</taxon>
        <taxon>Hemiptera</taxon>
        <taxon>Heteroptera</taxon>
        <taxon>Panheteroptera</taxon>
        <taxon>Cimicomorpha</taxon>
        <taxon>Reduviidae</taxon>
        <taxon>Harpactorinae</taxon>
        <taxon>Harpactorini</taxon>
        <taxon>Rhynocoris</taxon>
    </lineage>
</organism>
<dbReference type="Pfam" id="PF00795">
    <property type="entry name" value="CN_hydrolase"/>
    <property type="match status" value="1"/>
</dbReference>
<dbReference type="PANTHER" id="PTHR10609">
    <property type="entry name" value="BIOTINIDASE-RELATED"/>
    <property type="match status" value="1"/>
</dbReference>
<protein>
    <recommendedName>
        <fullName evidence="4">CN hydrolase domain-containing protein</fullName>
    </recommendedName>
</protein>